<sequence>MSLYQNITVEEKNIINELRRRTIKDVSPKMLEDETLFYRFCKARDFKSREAEEMLRKHIVWRKEMQLDSIMTDYKPIEVVEKYLPVNFLCFDKEDCLVQYHDYGQTDIAGLWNSVKKIDLFKYLLLCLERDFESLKKHSKKIGKLVYQLSSIYNLENFSFANATHRKNIELTLFFLMAYQDNYPERVKHIIIINANNSFSLLFAFVKKILSSALLTKIRCYKTDGWKEELLKFIDADDLPVFLGGNKTDPDGNPLCNTFIIHGQKIPESYYLCNYEKKLFGASDVEKLIVARSSKEGINFEVSNEGSLLEWEFEMKNRDIDFSLYFKENDLEDGVEIFRKQRIDTCYDTEKGFFKCEKMGIYTIVFDNTYSWIHQKEICFRARLKVNYEDENYH</sequence>
<dbReference type="PROSITE" id="PS50191">
    <property type="entry name" value="CRAL_TRIO"/>
    <property type="match status" value="1"/>
</dbReference>
<reference evidence="3" key="1">
    <citation type="submission" date="2020-08" db="EMBL/GenBank/DDBJ databases">
        <title>Multicomponent nature underlies the extraordinary mechanical properties of spider dragline silk.</title>
        <authorList>
            <person name="Kono N."/>
            <person name="Nakamura H."/>
            <person name="Mori M."/>
            <person name="Yoshida Y."/>
            <person name="Ohtoshi R."/>
            <person name="Malay A.D."/>
            <person name="Moran D.A.P."/>
            <person name="Tomita M."/>
            <person name="Numata K."/>
            <person name="Arakawa K."/>
        </authorList>
    </citation>
    <scope>NUCLEOTIDE SEQUENCE</scope>
</reference>
<dbReference type="OrthoDB" id="1434354at2759"/>
<dbReference type="InterPro" id="IPR051064">
    <property type="entry name" value="SEC14/CRAL-TRIO_domain"/>
</dbReference>
<name>A0A8X6QKB7_NEPPI</name>
<dbReference type="SMART" id="SM00516">
    <property type="entry name" value="SEC14"/>
    <property type="match status" value="1"/>
</dbReference>
<feature type="domain" description="GOLD" evidence="2">
    <location>
        <begin position="271"/>
        <end position="384"/>
    </location>
</feature>
<dbReference type="Gene3D" id="2.60.120.680">
    <property type="entry name" value="GOLD domain"/>
    <property type="match status" value="1"/>
</dbReference>
<organism evidence="3 4">
    <name type="scientific">Nephila pilipes</name>
    <name type="common">Giant wood spider</name>
    <name type="synonym">Nephila maculata</name>
    <dbReference type="NCBI Taxonomy" id="299642"/>
    <lineage>
        <taxon>Eukaryota</taxon>
        <taxon>Metazoa</taxon>
        <taxon>Ecdysozoa</taxon>
        <taxon>Arthropoda</taxon>
        <taxon>Chelicerata</taxon>
        <taxon>Arachnida</taxon>
        <taxon>Araneae</taxon>
        <taxon>Araneomorphae</taxon>
        <taxon>Entelegynae</taxon>
        <taxon>Araneoidea</taxon>
        <taxon>Nephilidae</taxon>
        <taxon>Nephila</taxon>
    </lineage>
</organism>
<proteinExistence type="predicted"/>
<dbReference type="InterPro" id="IPR036865">
    <property type="entry name" value="CRAL-TRIO_dom_sf"/>
</dbReference>
<dbReference type="GO" id="GO:0005737">
    <property type="term" value="C:cytoplasm"/>
    <property type="evidence" value="ECO:0007669"/>
    <property type="project" value="TreeGrafter"/>
</dbReference>
<dbReference type="SUPFAM" id="SSF52087">
    <property type="entry name" value="CRAL/TRIO domain"/>
    <property type="match status" value="1"/>
</dbReference>
<dbReference type="PANTHER" id="PTHR23324:SF83">
    <property type="entry name" value="SEC14-LIKE PROTEIN 2"/>
    <property type="match status" value="1"/>
</dbReference>
<dbReference type="CDD" id="cd00170">
    <property type="entry name" value="SEC14"/>
    <property type="match status" value="1"/>
</dbReference>
<keyword evidence="4" id="KW-1185">Reference proteome</keyword>
<dbReference type="PANTHER" id="PTHR23324">
    <property type="entry name" value="SEC14 RELATED PROTEIN"/>
    <property type="match status" value="1"/>
</dbReference>
<gene>
    <name evidence="3" type="primary">Sec14l4</name>
    <name evidence="3" type="ORF">NPIL_272341</name>
</gene>
<dbReference type="AlphaFoldDB" id="A0A8X6QKB7"/>
<evidence type="ECO:0000259" key="2">
    <source>
        <dbReference type="PROSITE" id="PS50866"/>
    </source>
</evidence>
<evidence type="ECO:0000313" key="4">
    <source>
        <dbReference type="Proteomes" id="UP000887013"/>
    </source>
</evidence>
<dbReference type="InterPro" id="IPR009038">
    <property type="entry name" value="GOLD_dom"/>
</dbReference>
<dbReference type="Pfam" id="PF00650">
    <property type="entry name" value="CRAL_TRIO"/>
    <property type="match status" value="1"/>
</dbReference>
<dbReference type="PROSITE" id="PS50866">
    <property type="entry name" value="GOLD"/>
    <property type="match status" value="1"/>
</dbReference>
<dbReference type="Proteomes" id="UP000887013">
    <property type="component" value="Unassembled WGS sequence"/>
</dbReference>
<dbReference type="Gene3D" id="3.40.525.10">
    <property type="entry name" value="CRAL-TRIO lipid binding domain"/>
    <property type="match status" value="1"/>
</dbReference>
<evidence type="ECO:0000313" key="3">
    <source>
        <dbReference type="EMBL" id="GFU19208.1"/>
    </source>
</evidence>
<dbReference type="InterPro" id="IPR036273">
    <property type="entry name" value="CRAL/TRIO_N_dom_sf"/>
</dbReference>
<feature type="domain" description="CRAL-TRIO" evidence="1">
    <location>
        <begin position="76"/>
        <end position="251"/>
    </location>
</feature>
<evidence type="ECO:0000259" key="1">
    <source>
        <dbReference type="PROSITE" id="PS50191"/>
    </source>
</evidence>
<accession>A0A8X6QKB7</accession>
<comment type="caution">
    <text evidence="3">The sequence shown here is derived from an EMBL/GenBank/DDBJ whole genome shotgun (WGS) entry which is preliminary data.</text>
</comment>
<dbReference type="SUPFAM" id="SSF101576">
    <property type="entry name" value="Supernatant protein factor (SPF), C-terminal domain"/>
    <property type="match status" value="1"/>
</dbReference>
<dbReference type="InterPro" id="IPR001251">
    <property type="entry name" value="CRAL-TRIO_dom"/>
</dbReference>
<dbReference type="EMBL" id="BMAW01031019">
    <property type="protein sequence ID" value="GFU19208.1"/>
    <property type="molecule type" value="Genomic_DNA"/>
</dbReference>
<dbReference type="InterPro" id="IPR036598">
    <property type="entry name" value="GOLD_dom_sf"/>
</dbReference>
<protein>
    <submittedName>
        <fullName evidence="3">SEC14-like protein 4</fullName>
    </submittedName>
</protein>
<dbReference type="SUPFAM" id="SSF46938">
    <property type="entry name" value="CRAL/TRIO N-terminal domain"/>
    <property type="match status" value="1"/>
</dbReference>